<organism evidence="18 19">
    <name type="scientific">Plutella xylostella</name>
    <name type="common">Diamondback moth</name>
    <name type="synonym">Plutella maculipennis</name>
    <dbReference type="NCBI Taxonomy" id="51655"/>
    <lineage>
        <taxon>Eukaryota</taxon>
        <taxon>Metazoa</taxon>
        <taxon>Ecdysozoa</taxon>
        <taxon>Arthropoda</taxon>
        <taxon>Hexapoda</taxon>
        <taxon>Insecta</taxon>
        <taxon>Pterygota</taxon>
        <taxon>Neoptera</taxon>
        <taxon>Endopterygota</taxon>
        <taxon>Lepidoptera</taxon>
        <taxon>Glossata</taxon>
        <taxon>Ditrysia</taxon>
        <taxon>Yponomeutoidea</taxon>
        <taxon>Plutellidae</taxon>
        <taxon>Plutella</taxon>
    </lineage>
</organism>
<evidence type="ECO:0000256" key="17">
    <source>
        <dbReference type="SAM" id="Phobius"/>
    </source>
</evidence>
<evidence type="ECO:0000256" key="8">
    <source>
        <dbReference type="ARBA" id="ARBA00022968"/>
    </source>
</evidence>
<keyword evidence="4" id="KW-0328">Glycosyltransferase</keyword>
<keyword evidence="8" id="KW-0735">Signal-anchor</keyword>
<evidence type="ECO:0000256" key="14">
    <source>
        <dbReference type="ARBA" id="ARBA00023211"/>
    </source>
</evidence>
<dbReference type="PANTHER" id="PTHR12871">
    <property type="entry name" value="BETA-1,2-N-ACETYLGLUCOSAMINYLTRANSFERASE II"/>
    <property type="match status" value="1"/>
</dbReference>
<dbReference type="InterPro" id="IPR007754">
    <property type="entry name" value="GlcNAc_II"/>
</dbReference>
<accession>A0A8S4EYH4</accession>
<dbReference type="GO" id="GO:0008455">
    <property type="term" value="F:alpha-1,6-mannosylglycoprotein 2-beta-N-acetylglucosaminyltransferase activity"/>
    <property type="evidence" value="ECO:0007669"/>
    <property type="project" value="InterPro"/>
</dbReference>
<dbReference type="Pfam" id="PF05060">
    <property type="entry name" value="MGAT2"/>
    <property type="match status" value="1"/>
</dbReference>
<keyword evidence="11 17" id="KW-0472">Membrane</keyword>
<keyword evidence="10" id="KW-0333">Golgi apparatus</keyword>
<proteinExistence type="predicted"/>
<dbReference type="GO" id="GO:0006487">
    <property type="term" value="P:protein N-linked glycosylation"/>
    <property type="evidence" value="ECO:0007669"/>
    <property type="project" value="TreeGrafter"/>
</dbReference>
<dbReference type="PANTHER" id="PTHR12871:SF0">
    <property type="entry name" value="ALPHA-1,6-MANNOSYL-GLYCOPROTEIN 2-BETA-N-ACETYLGLUCOSAMINYLTRANSFERASE"/>
    <property type="match status" value="1"/>
</dbReference>
<dbReference type="GO" id="GO:0005795">
    <property type="term" value="C:Golgi stack"/>
    <property type="evidence" value="ECO:0007669"/>
    <property type="project" value="InterPro"/>
</dbReference>
<keyword evidence="9 17" id="KW-1133">Transmembrane helix</keyword>
<keyword evidence="19" id="KW-1185">Reference proteome</keyword>
<feature type="disulfide bond" evidence="16">
    <location>
        <begin position="166"/>
        <end position="172"/>
    </location>
</feature>
<gene>
    <name evidence="18" type="ORF">PLXY2_LOCUS7186</name>
</gene>
<name>A0A8S4EYH4_PLUXY</name>
<keyword evidence="14 15" id="KW-0464">Manganese</keyword>
<comment type="cofactor">
    <cofactor evidence="1 15">
        <name>Mn(2+)</name>
        <dbReference type="ChEBI" id="CHEBI:29035"/>
    </cofactor>
</comment>
<feature type="transmembrane region" description="Helical" evidence="17">
    <location>
        <begin position="12"/>
        <end position="29"/>
    </location>
</feature>
<reference evidence="18" key="1">
    <citation type="submission" date="2020-11" db="EMBL/GenBank/DDBJ databases">
        <authorList>
            <person name="Whiteford S."/>
        </authorList>
    </citation>
    <scope>NUCLEOTIDE SEQUENCE</scope>
</reference>
<evidence type="ECO:0000256" key="16">
    <source>
        <dbReference type="PIRSR" id="PIRSR607754-3"/>
    </source>
</evidence>
<comment type="pathway">
    <text evidence="3">Protein modification; protein glycosylation.</text>
</comment>
<evidence type="ECO:0000313" key="18">
    <source>
        <dbReference type="EMBL" id="CAG9120573.1"/>
    </source>
</evidence>
<keyword evidence="5" id="KW-0808">Transferase</keyword>
<keyword evidence="13" id="KW-0325">Glycoprotein</keyword>
<evidence type="ECO:0000313" key="19">
    <source>
        <dbReference type="Proteomes" id="UP000653454"/>
    </source>
</evidence>
<evidence type="ECO:0000256" key="2">
    <source>
        <dbReference type="ARBA" id="ARBA00004323"/>
    </source>
</evidence>
<dbReference type="GO" id="GO:0009312">
    <property type="term" value="P:oligosaccharide biosynthetic process"/>
    <property type="evidence" value="ECO:0007669"/>
    <property type="project" value="InterPro"/>
</dbReference>
<evidence type="ECO:0000256" key="4">
    <source>
        <dbReference type="ARBA" id="ARBA00022676"/>
    </source>
</evidence>
<evidence type="ECO:0000256" key="10">
    <source>
        <dbReference type="ARBA" id="ARBA00023034"/>
    </source>
</evidence>
<evidence type="ECO:0000256" key="12">
    <source>
        <dbReference type="ARBA" id="ARBA00023157"/>
    </source>
</evidence>
<dbReference type="GO" id="GO:0000139">
    <property type="term" value="C:Golgi membrane"/>
    <property type="evidence" value="ECO:0007669"/>
    <property type="project" value="UniProtKB-SubCell"/>
</dbReference>
<evidence type="ECO:0000256" key="3">
    <source>
        <dbReference type="ARBA" id="ARBA00004922"/>
    </source>
</evidence>
<evidence type="ECO:0000256" key="6">
    <source>
        <dbReference type="ARBA" id="ARBA00022692"/>
    </source>
</evidence>
<comment type="subcellular location">
    <subcellularLocation>
        <location evidence="2">Golgi apparatus membrane</location>
        <topology evidence="2">Single-pass type II membrane protein</topology>
    </subcellularLocation>
</comment>
<keyword evidence="7 15" id="KW-0479">Metal-binding</keyword>
<protein>
    <submittedName>
        <fullName evidence="18">(diamondback moth) hypothetical protein</fullName>
    </submittedName>
</protein>
<dbReference type="AlphaFoldDB" id="A0A8S4EYH4"/>
<evidence type="ECO:0000256" key="1">
    <source>
        <dbReference type="ARBA" id="ARBA00001936"/>
    </source>
</evidence>
<comment type="caution">
    <text evidence="18">The sequence shown here is derived from an EMBL/GenBank/DDBJ whole genome shotgun (WGS) entry which is preliminary data.</text>
</comment>
<evidence type="ECO:0000256" key="7">
    <source>
        <dbReference type="ARBA" id="ARBA00022723"/>
    </source>
</evidence>
<dbReference type="EMBL" id="CAJHNJ030000024">
    <property type="protein sequence ID" value="CAG9120573.1"/>
    <property type="molecule type" value="Genomic_DNA"/>
</dbReference>
<evidence type="ECO:0000256" key="13">
    <source>
        <dbReference type="ARBA" id="ARBA00023180"/>
    </source>
</evidence>
<dbReference type="GO" id="GO:0046872">
    <property type="term" value="F:metal ion binding"/>
    <property type="evidence" value="ECO:0007669"/>
    <property type="project" value="UniProtKB-KW"/>
</dbReference>
<evidence type="ECO:0000256" key="15">
    <source>
        <dbReference type="PIRSR" id="PIRSR607754-2"/>
    </source>
</evidence>
<dbReference type="Proteomes" id="UP000653454">
    <property type="component" value="Unassembled WGS sequence"/>
</dbReference>
<feature type="disulfide bond" evidence="16">
    <location>
        <begin position="240"/>
        <end position="243"/>
    </location>
</feature>
<evidence type="ECO:0000256" key="11">
    <source>
        <dbReference type="ARBA" id="ARBA00023136"/>
    </source>
</evidence>
<feature type="binding site" evidence="15">
    <location>
        <position position="218"/>
    </location>
    <ligand>
        <name>Mn(2+)</name>
        <dbReference type="ChEBI" id="CHEBI:29035"/>
    </ligand>
</feature>
<evidence type="ECO:0000256" key="5">
    <source>
        <dbReference type="ARBA" id="ARBA00022679"/>
    </source>
</evidence>
<keyword evidence="6 17" id="KW-0812">Transmembrane</keyword>
<evidence type="ECO:0000256" key="9">
    <source>
        <dbReference type="ARBA" id="ARBA00022989"/>
    </source>
</evidence>
<keyword evidence="12 16" id="KW-1015">Disulfide bond</keyword>
<sequence length="402" mass="46045">MLPKRPGVCDYVLIAVLLVGYLVATSYIVQWCSRREQPAPAPADALDGYLQQCGVPAPGLPRLRAFINHSRRTVRNQHIYGQTRPNDTVIVILVRSNQTDLTRLISDFQLVADIDRTLLIFSHFYVSQYANWEIEAIEYARVLQIFFPFTSQVCPDFFPGPNDLYCEYKADCGVVLRGVRDEGCAQRKLFWWWTVNFVFEVADIGLFHNTTVLFMEEDDIVTPDFLYTLMLLKDTAKRECPYCDFLSINGNDPSIYKRQDISPNTAIESAFQATDFSSGLAFNKTIYYKLKIMGDSYCFFNDCGWQRSLQHMTVSALPMLRFHILYVELPRLLKAGALAAARLRPEQLDRHMFPPALHVRRDPAPAPGDVTARGNFADVRDRYLCMLSMGMRVFYTNNNTSL</sequence>